<dbReference type="AlphaFoldDB" id="A0A8H4W044"/>
<gene>
    <name evidence="1" type="ORF">G7Y89_g11442</name>
</gene>
<accession>A0A8H4W044</accession>
<evidence type="ECO:0000313" key="2">
    <source>
        <dbReference type="Proteomes" id="UP000566819"/>
    </source>
</evidence>
<organism evidence="1 2">
    <name type="scientific">Cudoniella acicularis</name>
    <dbReference type="NCBI Taxonomy" id="354080"/>
    <lineage>
        <taxon>Eukaryota</taxon>
        <taxon>Fungi</taxon>
        <taxon>Dikarya</taxon>
        <taxon>Ascomycota</taxon>
        <taxon>Pezizomycotina</taxon>
        <taxon>Leotiomycetes</taxon>
        <taxon>Helotiales</taxon>
        <taxon>Tricladiaceae</taxon>
        <taxon>Cudoniella</taxon>
    </lineage>
</organism>
<evidence type="ECO:0000313" key="1">
    <source>
        <dbReference type="EMBL" id="KAF4626715.1"/>
    </source>
</evidence>
<comment type="caution">
    <text evidence="1">The sequence shown here is derived from an EMBL/GenBank/DDBJ whole genome shotgun (WGS) entry which is preliminary data.</text>
</comment>
<dbReference type="EMBL" id="JAAMPI010001099">
    <property type="protein sequence ID" value="KAF4626715.1"/>
    <property type="molecule type" value="Genomic_DNA"/>
</dbReference>
<proteinExistence type="predicted"/>
<dbReference type="Proteomes" id="UP000566819">
    <property type="component" value="Unassembled WGS sequence"/>
</dbReference>
<sequence>MLDDEIGELLIGLEEALEEEVLIEPDLVSVVEREVLLLETNELPVADAVLVDVVERDMLPLESTELSVDDTVLVDPDLEGDGETELLLIEGKPLLLEDNTEVLELEPIRDELEPNFEELETKLTELEIDDVPPTAVETPSLLLLVVPFLEPDVELLDRGAA</sequence>
<name>A0A8H4W044_9HELO</name>
<keyword evidence="2" id="KW-1185">Reference proteome</keyword>
<protein>
    <submittedName>
        <fullName evidence="1">Uncharacterized protein</fullName>
    </submittedName>
</protein>
<reference evidence="1 2" key="1">
    <citation type="submission" date="2020-03" db="EMBL/GenBank/DDBJ databases">
        <title>Draft Genome Sequence of Cudoniella acicularis.</title>
        <authorList>
            <person name="Buettner E."/>
            <person name="Kellner H."/>
        </authorList>
    </citation>
    <scope>NUCLEOTIDE SEQUENCE [LARGE SCALE GENOMIC DNA]</scope>
    <source>
        <strain evidence="1 2">DSM 108380</strain>
    </source>
</reference>